<evidence type="ECO:0000313" key="1">
    <source>
        <dbReference type="EMBL" id="CAZ88622.1"/>
    </source>
</evidence>
<dbReference type="Proteomes" id="UP000002372">
    <property type="component" value="Chromosome"/>
</dbReference>
<dbReference type="HOGENOM" id="CLU_2131008_0_0_4"/>
<dbReference type="Proteomes" id="UP000078599">
    <property type="component" value="Unassembled WGS sequence"/>
</dbReference>
<reference key="1">
    <citation type="submission" date="2009-07" db="EMBL/GenBank/DDBJ databases">
        <authorList>
            <person name="Genoscope - CEA"/>
        </authorList>
    </citation>
    <scope>NUCLEOTIDE SEQUENCE</scope>
    <source>
        <strain>3As</strain>
    </source>
</reference>
<dbReference type="AlphaFoldDB" id="D6CTK3"/>
<dbReference type="KEGG" id="thi:THI_1959"/>
<proteinExistence type="predicted"/>
<protein>
    <recommendedName>
        <fullName evidence="5">Tail assembly chaperone</fullName>
    </recommendedName>
</protein>
<name>D6CTK3_THIA3</name>
<evidence type="ECO:0000313" key="3">
    <source>
        <dbReference type="Proteomes" id="UP000002372"/>
    </source>
</evidence>
<evidence type="ECO:0000313" key="2">
    <source>
        <dbReference type="EMBL" id="CQR32099.1"/>
    </source>
</evidence>
<reference evidence="2 4" key="4">
    <citation type="submission" date="2015-03" db="EMBL/GenBank/DDBJ databases">
        <authorList>
            <person name="Regsiter A."/>
            <person name="william w."/>
        </authorList>
    </citation>
    <scope>NUCLEOTIDE SEQUENCE [LARGE SCALE GENOMIC DNA]</scope>
    <source>
        <strain evidence="2 4">CB1</strain>
    </source>
</reference>
<sequence length="113" mass="12150">MTQPSINHAAAFFAAVTPKTEPYDLPGVGTVDLVELRERDVAEIRKAAEVEKDATRRTRAFGYGLVVRSVRKEGRAVFADADIERFAEAGNAAVEKLAAAVLRINGYGTDAGN</sequence>
<evidence type="ECO:0008006" key="5">
    <source>
        <dbReference type="Google" id="ProtNLM"/>
    </source>
</evidence>
<dbReference type="EMBL" id="FP475956">
    <property type="protein sequence ID" value="CAZ88622.1"/>
    <property type="molecule type" value="Genomic_DNA"/>
</dbReference>
<accession>D6CTK3</accession>
<reference evidence="1" key="3">
    <citation type="submission" date="2010-07" db="EMBL/GenBank/DDBJ databases">
        <authorList>
            <person name="Genoscope - CEA"/>
        </authorList>
    </citation>
    <scope>NUCLEOTIDE SEQUENCE</scope>
    <source>
        <strain evidence="1">3As</strain>
    </source>
</reference>
<reference evidence="3" key="2">
    <citation type="journal article" date="2010" name="PLoS Genet.">
        <title>Structure, function, and evolution of the Thiomonas spp. genome.</title>
        <authorList>
            <person name="Arsene-Ploetze F."/>
            <person name="Koechler S."/>
            <person name="Marchal M."/>
            <person name="Coppee J.Y."/>
            <person name="Chandler M."/>
            <person name="Bonnefoy V."/>
            <person name="Brochier-Armanet C."/>
            <person name="Barakat M."/>
            <person name="Barbe V."/>
            <person name="Battaglia-Brunet F."/>
            <person name="Bruneel O."/>
            <person name="Bryan C.G."/>
            <person name="Cleiss-Arnold J."/>
            <person name="Cruveiller S."/>
            <person name="Erhardt M."/>
            <person name="Heinrich-Salmeron A."/>
            <person name="Hommais F."/>
            <person name="Joulian C."/>
            <person name="Krin E."/>
            <person name="Lieutaud A."/>
            <person name="Lievremont D."/>
            <person name="Michel C."/>
            <person name="Muller D."/>
            <person name="Ortet P."/>
            <person name="Proux C."/>
            <person name="Siguier P."/>
            <person name="Roche D."/>
            <person name="Rouy Z."/>
            <person name="Salvignol G."/>
            <person name="Slyemi D."/>
            <person name="Talla E."/>
            <person name="Weiss S."/>
            <person name="Weissenbach J."/>
            <person name="Medigue C."/>
            <person name="Bertin P.N."/>
        </authorList>
    </citation>
    <scope>NUCLEOTIDE SEQUENCE [LARGE SCALE GENOMIC DNA]</scope>
    <source>
        <strain evidence="3">DSM 22701 / CIP 110005 / 3As</strain>
    </source>
</reference>
<evidence type="ECO:0000313" key="4">
    <source>
        <dbReference type="Proteomes" id="UP000078599"/>
    </source>
</evidence>
<gene>
    <name evidence="1" type="ordered locus">THI_1959</name>
    <name evidence="2" type="ORF">THICB1_20068</name>
</gene>
<keyword evidence="4" id="KW-1185">Reference proteome</keyword>
<dbReference type="RefSeq" id="WP_013105941.1">
    <property type="nucleotide sequence ID" value="NC_014145.1"/>
</dbReference>
<organism evidence="1 3">
    <name type="scientific">Thiomonas arsenitoxydans (strain DSM 22701 / CIP 110005 / 3As)</name>
    <dbReference type="NCBI Taxonomy" id="426114"/>
    <lineage>
        <taxon>Bacteria</taxon>
        <taxon>Pseudomonadati</taxon>
        <taxon>Pseudomonadota</taxon>
        <taxon>Betaproteobacteria</taxon>
        <taxon>Burkholderiales</taxon>
        <taxon>Thiomonas</taxon>
    </lineage>
</organism>
<dbReference type="EMBL" id="CTRI01000012">
    <property type="protein sequence ID" value="CQR32099.1"/>
    <property type="molecule type" value="Genomic_DNA"/>
</dbReference>